<gene>
    <name evidence="2" type="ORF">GUJ93_ZPchr0010g7877</name>
</gene>
<keyword evidence="3" id="KW-1185">Reference proteome</keyword>
<sequence>MCVRLYEHSADPATTRLVGTLGYMVPELTVTGKAPMGIAPQDGVRAPAHRSHRQREPAALVNVVDERLDGCYDKEEARLVLLARPDVQPGEAGGVVCQYLDGDEDIPRSLTWSSCATMSVGSMHGGRSILPWLSRRPGETSRQRTDWTPRRVPRCRLGDQSANKGVASCFMLLPAACLLRQGSRGGGEDERGREVPRLLRGEG</sequence>
<reference evidence="2" key="1">
    <citation type="journal article" date="2021" name="bioRxiv">
        <title>Whole Genome Assembly and Annotation of Northern Wild Rice, Zizania palustris L., Supports a Whole Genome Duplication in the Zizania Genus.</title>
        <authorList>
            <person name="Haas M."/>
            <person name="Kono T."/>
            <person name="Macchietto M."/>
            <person name="Millas R."/>
            <person name="McGilp L."/>
            <person name="Shao M."/>
            <person name="Duquette J."/>
            <person name="Hirsch C.N."/>
            <person name="Kimball J."/>
        </authorList>
    </citation>
    <scope>NUCLEOTIDE SEQUENCE</scope>
    <source>
        <tissue evidence="2">Fresh leaf tissue</tissue>
    </source>
</reference>
<dbReference type="OrthoDB" id="543442at2759"/>
<name>A0A8J5W1A8_ZIZPA</name>
<reference evidence="2" key="2">
    <citation type="submission" date="2021-02" db="EMBL/GenBank/DDBJ databases">
        <authorList>
            <person name="Kimball J.A."/>
            <person name="Haas M.W."/>
            <person name="Macchietto M."/>
            <person name="Kono T."/>
            <person name="Duquette J."/>
            <person name="Shao M."/>
        </authorList>
    </citation>
    <scope>NUCLEOTIDE SEQUENCE</scope>
    <source>
        <tissue evidence="2">Fresh leaf tissue</tissue>
    </source>
</reference>
<evidence type="ECO:0000256" key="1">
    <source>
        <dbReference type="SAM" id="MobiDB-lite"/>
    </source>
</evidence>
<dbReference type="AlphaFoldDB" id="A0A8J5W1A8"/>
<feature type="region of interest" description="Disordered" evidence="1">
    <location>
        <begin position="183"/>
        <end position="203"/>
    </location>
</feature>
<proteinExistence type="predicted"/>
<dbReference type="EMBL" id="JAAALK010000082">
    <property type="protein sequence ID" value="KAG8084046.1"/>
    <property type="molecule type" value="Genomic_DNA"/>
</dbReference>
<evidence type="ECO:0000313" key="3">
    <source>
        <dbReference type="Proteomes" id="UP000729402"/>
    </source>
</evidence>
<comment type="caution">
    <text evidence="2">The sequence shown here is derived from an EMBL/GenBank/DDBJ whole genome shotgun (WGS) entry which is preliminary data.</text>
</comment>
<evidence type="ECO:0008006" key="4">
    <source>
        <dbReference type="Google" id="ProtNLM"/>
    </source>
</evidence>
<organism evidence="2 3">
    <name type="scientific">Zizania palustris</name>
    <name type="common">Northern wild rice</name>
    <dbReference type="NCBI Taxonomy" id="103762"/>
    <lineage>
        <taxon>Eukaryota</taxon>
        <taxon>Viridiplantae</taxon>
        <taxon>Streptophyta</taxon>
        <taxon>Embryophyta</taxon>
        <taxon>Tracheophyta</taxon>
        <taxon>Spermatophyta</taxon>
        <taxon>Magnoliopsida</taxon>
        <taxon>Liliopsida</taxon>
        <taxon>Poales</taxon>
        <taxon>Poaceae</taxon>
        <taxon>BOP clade</taxon>
        <taxon>Oryzoideae</taxon>
        <taxon>Oryzeae</taxon>
        <taxon>Zizaniinae</taxon>
        <taxon>Zizania</taxon>
    </lineage>
</organism>
<dbReference type="Proteomes" id="UP000729402">
    <property type="component" value="Unassembled WGS sequence"/>
</dbReference>
<feature type="compositionally biased region" description="Basic and acidic residues" evidence="1">
    <location>
        <begin position="186"/>
        <end position="203"/>
    </location>
</feature>
<protein>
    <recommendedName>
        <fullName evidence="4">Protein kinase domain-containing protein</fullName>
    </recommendedName>
</protein>
<accession>A0A8J5W1A8</accession>
<evidence type="ECO:0000313" key="2">
    <source>
        <dbReference type="EMBL" id="KAG8084046.1"/>
    </source>
</evidence>